<keyword evidence="7" id="KW-0735">Signal-anchor</keyword>
<dbReference type="PROSITE" id="PS50158">
    <property type="entry name" value="ZF_CCHC"/>
    <property type="match status" value="1"/>
</dbReference>
<accession>A0A8X8WWG0</accession>
<dbReference type="PROSITE" id="PS50966">
    <property type="entry name" value="ZF_SWIM"/>
    <property type="match status" value="1"/>
</dbReference>
<dbReference type="GO" id="GO:0008168">
    <property type="term" value="F:methyltransferase activity"/>
    <property type="evidence" value="ECO:0007669"/>
    <property type="project" value="UniProtKB-KW"/>
</dbReference>
<dbReference type="GO" id="GO:0016020">
    <property type="term" value="C:membrane"/>
    <property type="evidence" value="ECO:0007669"/>
    <property type="project" value="UniProtKB-SubCell"/>
</dbReference>
<feature type="region of interest" description="Disordered" evidence="11">
    <location>
        <begin position="971"/>
        <end position="999"/>
    </location>
</feature>
<evidence type="ECO:0000259" key="12">
    <source>
        <dbReference type="PROSITE" id="PS50158"/>
    </source>
</evidence>
<feature type="compositionally biased region" description="Acidic residues" evidence="11">
    <location>
        <begin position="86"/>
        <end position="96"/>
    </location>
</feature>
<feature type="compositionally biased region" description="Basic and acidic residues" evidence="11">
    <location>
        <begin position="33"/>
        <end position="61"/>
    </location>
</feature>
<evidence type="ECO:0000256" key="6">
    <source>
        <dbReference type="ARBA" id="ARBA00022833"/>
    </source>
</evidence>
<feature type="region of interest" description="Disordered" evidence="11">
    <location>
        <begin position="22"/>
        <end position="156"/>
    </location>
</feature>
<feature type="compositionally biased region" description="Basic and acidic residues" evidence="11">
    <location>
        <begin position="72"/>
        <end position="85"/>
    </location>
</feature>
<dbReference type="InterPro" id="IPR001878">
    <property type="entry name" value="Znf_CCHC"/>
</dbReference>
<evidence type="ECO:0008006" key="16">
    <source>
        <dbReference type="Google" id="ProtNLM"/>
    </source>
</evidence>
<proteinExistence type="inferred from homology"/>
<keyword evidence="4" id="KW-0479">Metal-binding</keyword>
<name>A0A8X8WWG0_SALSN</name>
<dbReference type="GO" id="GO:0032259">
    <property type="term" value="P:methylation"/>
    <property type="evidence" value="ECO:0007669"/>
    <property type="project" value="UniProtKB-KW"/>
</dbReference>
<dbReference type="SUPFAM" id="SSF57756">
    <property type="entry name" value="Retrovirus zinc finger-like domains"/>
    <property type="match status" value="1"/>
</dbReference>
<evidence type="ECO:0000256" key="10">
    <source>
        <dbReference type="PROSITE-ProRule" id="PRU00047"/>
    </source>
</evidence>
<dbReference type="Pfam" id="PF04434">
    <property type="entry name" value="SWIM"/>
    <property type="match status" value="1"/>
</dbReference>
<evidence type="ECO:0000259" key="13">
    <source>
        <dbReference type="PROSITE" id="PS50966"/>
    </source>
</evidence>
<evidence type="ECO:0000256" key="7">
    <source>
        <dbReference type="ARBA" id="ARBA00022968"/>
    </source>
</evidence>
<keyword evidence="15" id="KW-1185">Reference proteome</keyword>
<feature type="domain" description="SWIM-type" evidence="13">
    <location>
        <begin position="873"/>
        <end position="905"/>
    </location>
</feature>
<comment type="similarity">
    <text evidence="2">Belongs to the methyltransferase superfamily.</text>
</comment>
<dbReference type="SUPFAM" id="SSF53335">
    <property type="entry name" value="S-adenosyl-L-methionine-dependent methyltransferases"/>
    <property type="match status" value="1"/>
</dbReference>
<dbReference type="Proteomes" id="UP000298416">
    <property type="component" value="Unassembled WGS sequence"/>
</dbReference>
<dbReference type="GO" id="GO:0003676">
    <property type="term" value="F:nucleic acid binding"/>
    <property type="evidence" value="ECO:0007669"/>
    <property type="project" value="InterPro"/>
</dbReference>
<keyword evidence="8" id="KW-0325">Glycoprotein</keyword>
<evidence type="ECO:0000313" key="15">
    <source>
        <dbReference type="Proteomes" id="UP000298416"/>
    </source>
</evidence>
<feature type="compositionally biased region" description="Acidic residues" evidence="11">
    <location>
        <begin position="121"/>
        <end position="143"/>
    </location>
</feature>
<evidence type="ECO:0000256" key="1">
    <source>
        <dbReference type="ARBA" id="ARBA00004606"/>
    </source>
</evidence>
<dbReference type="SMART" id="SM00575">
    <property type="entry name" value="ZnF_PMZ"/>
    <property type="match status" value="1"/>
</dbReference>
<dbReference type="InterPro" id="IPR007527">
    <property type="entry name" value="Znf_SWIM"/>
</dbReference>
<dbReference type="GO" id="GO:0008270">
    <property type="term" value="F:zinc ion binding"/>
    <property type="evidence" value="ECO:0007669"/>
    <property type="project" value="UniProtKB-KW"/>
</dbReference>
<dbReference type="InterPro" id="IPR006564">
    <property type="entry name" value="Znf_PMZ"/>
</dbReference>
<evidence type="ECO:0000256" key="8">
    <source>
        <dbReference type="ARBA" id="ARBA00023180"/>
    </source>
</evidence>
<dbReference type="AlphaFoldDB" id="A0A8X8WWG0"/>
<dbReference type="GO" id="GO:0005768">
    <property type="term" value="C:endosome"/>
    <property type="evidence" value="ECO:0007669"/>
    <property type="project" value="TreeGrafter"/>
</dbReference>
<gene>
    <name evidence="14" type="ORF">SASPL_135402</name>
</gene>
<keyword evidence="3" id="KW-0808">Transferase</keyword>
<evidence type="ECO:0000256" key="3">
    <source>
        <dbReference type="ARBA" id="ARBA00022603"/>
    </source>
</evidence>
<evidence type="ECO:0000256" key="11">
    <source>
        <dbReference type="SAM" id="MobiDB-lite"/>
    </source>
</evidence>
<reference evidence="14" key="1">
    <citation type="submission" date="2018-01" db="EMBL/GenBank/DDBJ databases">
        <authorList>
            <person name="Mao J.F."/>
        </authorList>
    </citation>
    <scope>NUCLEOTIDE SEQUENCE</scope>
    <source>
        <strain evidence="14">Huo1</strain>
        <tissue evidence="14">Leaf</tissue>
    </source>
</reference>
<feature type="domain" description="CCHC-type" evidence="12">
    <location>
        <begin position="981"/>
        <end position="998"/>
    </location>
</feature>
<keyword evidence="6" id="KW-0862">Zinc</keyword>
<keyword evidence="3" id="KW-0489">Methyltransferase</keyword>
<comment type="caution">
    <text evidence="14">The sequence shown here is derived from an EMBL/GenBank/DDBJ whole genome shotgun (WGS) entry which is preliminary data.</text>
</comment>
<comment type="subcellular location">
    <subcellularLocation>
        <location evidence="9">Endomembrane system</location>
        <topology evidence="9">Single-pass membrane protein</topology>
    </subcellularLocation>
    <subcellularLocation>
        <location evidence="1">Membrane</location>
        <topology evidence="1">Single-pass type II membrane protein</topology>
    </subcellularLocation>
</comment>
<protein>
    <recommendedName>
        <fullName evidence="16">SWIM-type domain-containing protein</fullName>
    </recommendedName>
</protein>
<feature type="compositionally biased region" description="Basic residues" evidence="11">
    <location>
        <begin position="979"/>
        <end position="988"/>
    </location>
</feature>
<evidence type="ECO:0000256" key="9">
    <source>
        <dbReference type="ARBA" id="ARBA00037847"/>
    </source>
</evidence>
<keyword evidence="7" id="KW-0812">Transmembrane</keyword>
<evidence type="ECO:0000256" key="4">
    <source>
        <dbReference type="ARBA" id="ARBA00022723"/>
    </source>
</evidence>
<dbReference type="PANTHER" id="PTHR10108">
    <property type="entry name" value="SAM-DEPENDENT METHYLTRANSFERASE"/>
    <property type="match status" value="1"/>
</dbReference>
<evidence type="ECO:0000256" key="2">
    <source>
        <dbReference type="ARBA" id="ARBA00008361"/>
    </source>
</evidence>
<dbReference type="Pfam" id="PF03141">
    <property type="entry name" value="Methyltransf_29"/>
    <property type="match status" value="1"/>
</dbReference>
<dbReference type="InterPro" id="IPR004159">
    <property type="entry name" value="Put_SAM_MeTrfase"/>
</dbReference>
<dbReference type="PANTHER" id="PTHR10108:SF1102">
    <property type="entry name" value="METHYLTRANSFERASE PMT28-RELATED"/>
    <property type="match status" value="1"/>
</dbReference>
<dbReference type="InterPro" id="IPR036875">
    <property type="entry name" value="Znf_CCHC_sf"/>
</dbReference>
<evidence type="ECO:0000313" key="14">
    <source>
        <dbReference type="EMBL" id="KAG6403185.1"/>
    </source>
</evidence>
<feature type="region of interest" description="Disordered" evidence="11">
    <location>
        <begin position="1032"/>
        <end position="1056"/>
    </location>
</feature>
<reference evidence="14" key="2">
    <citation type="submission" date="2020-08" db="EMBL/GenBank/DDBJ databases">
        <title>Plant Genome Project.</title>
        <authorList>
            <person name="Zhang R.-G."/>
        </authorList>
    </citation>
    <scope>NUCLEOTIDE SEQUENCE</scope>
    <source>
        <strain evidence="14">Huo1</strain>
        <tissue evidence="14">Leaf</tissue>
    </source>
</reference>
<dbReference type="InterPro" id="IPR029063">
    <property type="entry name" value="SAM-dependent_MTases_sf"/>
</dbReference>
<dbReference type="GO" id="GO:0005802">
    <property type="term" value="C:trans-Golgi network"/>
    <property type="evidence" value="ECO:0007669"/>
    <property type="project" value="TreeGrafter"/>
</dbReference>
<dbReference type="EMBL" id="PNBA02000013">
    <property type="protein sequence ID" value="KAG6403185.1"/>
    <property type="molecule type" value="Genomic_DNA"/>
</dbReference>
<keyword evidence="5 10" id="KW-0863">Zinc-finger</keyword>
<evidence type="ECO:0000256" key="5">
    <source>
        <dbReference type="ARBA" id="ARBA00022771"/>
    </source>
</evidence>
<organism evidence="14">
    <name type="scientific">Salvia splendens</name>
    <name type="common">Scarlet sage</name>
    <dbReference type="NCBI Taxonomy" id="180675"/>
    <lineage>
        <taxon>Eukaryota</taxon>
        <taxon>Viridiplantae</taxon>
        <taxon>Streptophyta</taxon>
        <taxon>Embryophyta</taxon>
        <taxon>Tracheophyta</taxon>
        <taxon>Spermatophyta</taxon>
        <taxon>Magnoliopsida</taxon>
        <taxon>eudicotyledons</taxon>
        <taxon>Gunneridae</taxon>
        <taxon>Pentapetalae</taxon>
        <taxon>asterids</taxon>
        <taxon>lamiids</taxon>
        <taxon>Lamiales</taxon>
        <taxon>Lamiaceae</taxon>
        <taxon>Nepetoideae</taxon>
        <taxon>Mentheae</taxon>
        <taxon>Salviinae</taxon>
        <taxon>Salvia</taxon>
        <taxon>Salvia subgen. Calosphace</taxon>
        <taxon>core Calosphace</taxon>
    </lineage>
</organism>
<sequence>MAIGRFGPQVKRSYQETFDAIAEPVSASNSQVHSDKIVPKRENESGEVRFKFGLGDKDKKINNGSVPLNPGKKPENGENKTREGEGSEVEEEEEEVIGEKGGNEDSDGEGDANANANTNDSVEEDANFINAEDLDQEAPEEENGGSRRANRKASGPVFDPKKRYTWKLCNTRSKHNYIPCIDIESATGRLQSYRHRERSCPRSAVMCLVPLPRYGDRTPVRWPESKGKILYKNVEHPKLAAYIKTQDWLVESGDYLTFPQNQSVFKGGVQHYLDSIEEMVPDIELGKNIRIVLDMGCKDSSFTASLLKKGVLALTLGLKDDLVDLAQVALERGFPAVVSPLENRRLPFPSGVFDAIHCGECSISWHSNESLLLFIDPCKLSMLLSDRSMWCFLISSLFPALSTLTSSICWNILADKTDELSDIGMKIYQKPEENNIYELRRKKVPPLCKENENPDYASFMFQQKSLLSNNSSIFERGIGYEDMWKNRIPFLNETMADMLEKLTADSEHWKSIVNKSYLVGMDIDWSTIRNILDMKAISGGFAAALSDQNVWVMIVVPVHAPDTLPIIFERGLLGVYHDWCESFGSFPHLLEKIGDIGASLRKNANCVGVLYVDRILDSMTWCILLEEIQMEEQYEKEKRSLLQAIELVYDQATETIQSWNWFMERIRLHVAKHEICVISDRHVGIIDAMNSPIWKEEPNVGHHRFCLVHVRKNVLQNHKGIMVKRLVWKIGIATKKRKFKNRRRLLRTINDEAVQYLDVVELEKWSLAYDKHKRWGEMTTNMVESYNNVLRGARQLPIKACIDLIFWRTIEWFNERSLAATQCATPLTPWAHAKVCKSDVKGQLHNVRVPNTIAGLYVVRTKSRIGGKGGNKWKVKYLESNCKCQKWQMWRLPCSHAAAVARFRNEPMLSLVDNVYRTSVWVHQYSTVFNPIRHQDYWAVPEWTLQCSRAQLMPKSHGRYRTTRIRNQMDVRETDQPRTQRRCKHCRQPGHDRRNCPNARSRMDTQLVDDAAHDFMPPPPSRSAVRGRHSISHTDDASHDFMPPPPPTSAVRGRHSVSHTGYTGEDIGLGDIPHSPPRSFVRDDFFGVDLENVVVQDTPPSRLSTARIGKGIRSFFTRRRRDN</sequence>